<dbReference type="AlphaFoldDB" id="A0A4R8XLS7"/>
<evidence type="ECO:0000313" key="2">
    <source>
        <dbReference type="Proteomes" id="UP000298433"/>
    </source>
</evidence>
<dbReference type="OrthoDB" id="3818356at2"/>
<dbReference type="EMBL" id="SOGN01000048">
    <property type="protein sequence ID" value="TFC78685.1"/>
    <property type="molecule type" value="Genomic_DNA"/>
</dbReference>
<name>A0A4R8XLS7_9MICO</name>
<gene>
    <name evidence="1" type="ORF">E3T23_11500</name>
</gene>
<protein>
    <submittedName>
        <fullName evidence="1">Uncharacterized protein</fullName>
    </submittedName>
</protein>
<dbReference type="RefSeq" id="WP_134370518.1">
    <property type="nucleotide sequence ID" value="NZ_SOGN01000048.1"/>
</dbReference>
<keyword evidence="2" id="KW-1185">Reference proteome</keyword>
<evidence type="ECO:0000313" key="1">
    <source>
        <dbReference type="EMBL" id="TFC78685.1"/>
    </source>
</evidence>
<reference evidence="1 2" key="1">
    <citation type="submission" date="2019-03" db="EMBL/GenBank/DDBJ databases">
        <title>Genomics of glacier-inhabiting Cryobacterium strains.</title>
        <authorList>
            <person name="Liu Q."/>
            <person name="Xin Y.-H."/>
        </authorList>
    </citation>
    <scope>NUCLEOTIDE SEQUENCE [LARGE SCALE GENOMIC DNA]</scope>
    <source>
        <strain evidence="1 2">TMT2-48-2</strain>
    </source>
</reference>
<proteinExistence type="predicted"/>
<comment type="caution">
    <text evidence="1">The sequence shown here is derived from an EMBL/GenBank/DDBJ whole genome shotgun (WGS) entry which is preliminary data.</text>
</comment>
<sequence>MSNRDGRRRHNQRGAIVAVVIIAALLGAGLAATIGSLNRDLYSPGSFVGQYLDALARKDTASALLLPGVKPTAAELEAASLPKDLPDTLLRDSVLGELTDIRLTGDDESADGRHTIEYGFRLDGTPATMTFQVERAGTFFGVFNSWRFATSPLAVLRVAVLHQATFSVNKLTLDTRAHAADDAPETFSNQAAYLAFAPALYSFEHTSALLDAAPQTVPVVASGATDVTVDAQPNAQFIGQVQAELDRFLDDCTTQQVLQPSNCPFGIEINDRVRDAPIWSIAEYPPVTLAAGDSTFEMPDTEGQAHIVVEVQSLFDGEVEVRDEDVAFAVAISVTVNPDGSLALQLR</sequence>
<accession>A0A4R8XLS7</accession>
<dbReference type="Proteomes" id="UP000298433">
    <property type="component" value="Unassembled WGS sequence"/>
</dbReference>
<organism evidence="1 2">
    <name type="scientific">Cryobacterium cheniae</name>
    <dbReference type="NCBI Taxonomy" id="1259262"/>
    <lineage>
        <taxon>Bacteria</taxon>
        <taxon>Bacillati</taxon>
        <taxon>Actinomycetota</taxon>
        <taxon>Actinomycetes</taxon>
        <taxon>Micrococcales</taxon>
        <taxon>Microbacteriaceae</taxon>
        <taxon>Cryobacterium</taxon>
    </lineage>
</organism>